<organism evidence="3 4">
    <name type="scientific">Priapulus caudatus</name>
    <name type="common">Priapulid worm</name>
    <dbReference type="NCBI Taxonomy" id="37621"/>
    <lineage>
        <taxon>Eukaryota</taxon>
        <taxon>Metazoa</taxon>
        <taxon>Ecdysozoa</taxon>
        <taxon>Scalidophora</taxon>
        <taxon>Priapulida</taxon>
        <taxon>Priapulimorpha</taxon>
        <taxon>Priapulimorphida</taxon>
        <taxon>Priapulidae</taxon>
        <taxon>Priapulus</taxon>
    </lineage>
</organism>
<evidence type="ECO:0000256" key="1">
    <source>
        <dbReference type="ARBA" id="ARBA00022441"/>
    </source>
</evidence>
<feature type="non-terminal residue" evidence="4">
    <location>
        <position position="1"/>
    </location>
</feature>
<dbReference type="InterPro" id="IPR015915">
    <property type="entry name" value="Kelch-typ_b-propeller"/>
</dbReference>
<evidence type="ECO:0000313" key="3">
    <source>
        <dbReference type="Proteomes" id="UP000695022"/>
    </source>
</evidence>
<protein>
    <submittedName>
        <fullName evidence="4">Actin-binding protein IPP-like</fullName>
    </submittedName>
</protein>
<dbReference type="PANTHER" id="PTHR46344:SF27">
    <property type="entry name" value="KELCH REPEAT SUPERFAMILY PROTEIN"/>
    <property type="match status" value="1"/>
</dbReference>
<dbReference type="PANTHER" id="PTHR46344">
    <property type="entry name" value="OS02G0202900 PROTEIN"/>
    <property type="match status" value="1"/>
</dbReference>
<dbReference type="Proteomes" id="UP000695022">
    <property type="component" value="Unplaced"/>
</dbReference>
<reference evidence="4" key="1">
    <citation type="submission" date="2025-08" db="UniProtKB">
        <authorList>
            <consortium name="RefSeq"/>
        </authorList>
    </citation>
    <scope>IDENTIFICATION</scope>
</reference>
<keyword evidence="2" id="KW-0677">Repeat</keyword>
<dbReference type="InterPro" id="IPR006652">
    <property type="entry name" value="Kelch_1"/>
</dbReference>
<dbReference type="GeneID" id="106819788"/>
<evidence type="ECO:0000313" key="4">
    <source>
        <dbReference type="RefSeq" id="XP_014679860.1"/>
    </source>
</evidence>
<dbReference type="SUPFAM" id="SSF117281">
    <property type="entry name" value="Kelch motif"/>
    <property type="match status" value="1"/>
</dbReference>
<keyword evidence="1" id="KW-0880">Kelch repeat</keyword>
<gene>
    <name evidence="4" type="primary">LOC106819788</name>
</gene>
<keyword evidence="3" id="KW-1185">Reference proteome</keyword>
<dbReference type="Pfam" id="PF24681">
    <property type="entry name" value="Kelch_KLHDC2_KLHL20_DRC7"/>
    <property type="match status" value="1"/>
</dbReference>
<sequence>CGLGLCAVHDNLYAFGGWIGSEIGNTIEMFNPDVNRWQQHGKMPCSRFAMGLVKSGRIPSLVYVVGGANEFGIELNSAECYNPVTREWTDLPPMRVRRSFVNCAVMEGYLYAVGGWNEHDGTLSSVERYSIDEDAWEDVVDMGTSRAGASVAAVHGFVYVIGGRSVVEGYTFPTTVDTVECFDPHTRSWLDVPANLSGRCEAGVAVM</sequence>
<evidence type="ECO:0000256" key="2">
    <source>
        <dbReference type="ARBA" id="ARBA00022737"/>
    </source>
</evidence>
<accession>A0ABM1F5Y9</accession>
<dbReference type="SMART" id="SM00612">
    <property type="entry name" value="Kelch"/>
    <property type="match status" value="4"/>
</dbReference>
<dbReference type="Gene3D" id="2.120.10.80">
    <property type="entry name" value="Kelch-type beta propeller"/>
    <property type="match status" value="1"/>
</dbReference>
<name>A0ABM1F5Y9_PRICU</name>
<dbReference type="RefSeq" id="XP_014679860.1">
    <property type="nucleotide sequence ID" value="XM_014824374.1"/>
</dbReference>
<proteinExistence type="predicted"/>